<proteinExistence type="predicted"/>
<dbReference type="Proteomes" id="UP000198752">
    <property type="component" value="Unassembled WGS sequence"/>
</dbReference>
<gene>
    <name evidence="1" type="ORF">SAMN02982927_00063</name>
</gene>
<dbReference type="EMBL" id="FOOY01000003">
    <property type="protein sequence ID" value="SFF94506.1"/>
    <property type="molecule type" value="Genomic_DNA"/>
</dbReference>
<dbReference type="STRING" id="269670.SAMN02982927_00063"/>
<sequence>MIGYRTFQRYFIFEIVLAKGGLVWKAELIVLRNNFMRKNIS</sequence>
<accession>A0A1I2MYW3</accession>
<evidence type="ECO:0000313" key="2">
    <source>
        <dbReference type="Proteomes" id="UP000198752"/>
    </source>
</evidence>
<reference evidence="2" key="1">
    <citation type="submission" date="2016-10" db="EMBL/GenBank/DDBJ databases">
        <authorList>
            <person name="Varghese N."/>
            <person name="Submissions S."/>
        </authorList>
    </citation>
    <scope>NUCLEOTIDE SEQUENCE [LARGE SCALE GENOMIC DNA]</scope>
    <source>
        <strain evidence="2">ATCC 700379</strain>
    </source>
</reference>
<name>A0A1I2MYW3_9BACL</name>
<dbReference type="AlphaFoldDB" id="A0A1I2MYW3"/>
<protein>
    <submittedName>
        <fullName evidence="1">Uncharacterized protein</fullName>
    </submittedName>
</protein>
<organism evidence="1 2">
    <name type="scientific">Sporolactobacillus nakayamae</name>
    <dbReference type="NCBI Taxonomy" id="269670"/>
    <lineage>
        <taxon>Bacteria</taxon>
        <taxon>Bacillati</taxon>
        <taxon>Bacillota</taxon>
        <taxon>Bacilli</taxon>
        <taxon>Bacillales</taxon>
        <taxon>Sporolactobacillaceae</taxon>
        <taxon>Sporolactobacillus</taxon>
    </lineage>
</organism>
<keyword evidence="2" id="KW-1185">Reference proteome</keyword>
<evidence type="ECO:0000313" key="1">
    <source>
        <dbReference type="EMBL" id="SFF94506.1"/>
    </source>
</evidence>